<keyword evidence="2 5" id="KW-0812">Transmembrane</keyword>
<feature type="transmembrane region" description="Helical" evidence="5">
    <location>
        <begin position="12"/>
        <end position="33"/>
    </location>
</feature>
<feature type="transmembrane region" description="Helical" evidence="5">
    <location>
        <begin position="237"/>
        <end position="255"/>
    </location>
</feature>
<keyword evidence="3 5" id="KW-1133">Transmembrane helix</keyword>
<proteinExistence type="predicted"/>
<reference evidence="7 8" key="1">
    <citation type="journal article" date="2018" name="J. Microbiol.">
        <title>Bacillus spongiae sp. nov., isolated from sponge of Jeju Island.</title>
        <authorList>
            <person name="Lee G.E."/>
            <person name="Im W.T."/>
            <person name="Park J.S."/>
        </authorList>
    </citation>
    <scope>NUCLEOTIDE SEQUENCE [LARGE SCALE GENOMIC DNA]</scope>
    <source>
        <strain evidence="7 8">135PIL107-10</strain>
    </source>
</reference>
<evidence type="ECO:0000313" key="8">
    <source>
        <dbReference type="Proteomes" id="UP001312865"/>
    </source>
</evidence>
<dbReference type="PANTHER" id="PTHR37422:SF13">
    <property type="entry name" value="LIPOPOLYSACCHARIDE BIOSYNTHESIS PROTEIN PA4999-RELATED"/>
    <property type="match status" value="1"/>
</dbReference>
<feature type="transmembrane region" description="Helical" evidence="5">
    <location>
        <begin position="129"/>
        <end position="150"/>
    </location>
</feature>
<name>A0ABU8HDY3_9BACI</name>
<dbReference type="InterPro" id="IPR051533">
    <property type="entry name" value="WaaL-like"/>
</dbReference>
<evidence type="ECO:0000256" key="4">
    <source>
        <dbReference type="ARBA" id="ARBA00023136"/>
    </source>
</evidence>
<dbReference type="Pfam" id="PF04932">
    <property type="entry name" value="Wzy_C"/>
    <property type="match status" value="1"/>
</dbReference>
<comment type="caution">
    <text evidence="7">The sequence shown here is derived from an EMBL/GenBank/DDBJ whole genome shotgun (WGS) entry which is preliminary data.</text>
</comment>
<keyword evidence="4 5" id="KW-0472">Membrane</keyword>
<protein>
    <submittedName>
        <fullName evidence="7">O-antigen ligase family protein</fullName>
    </submittedName>
</protein>
<dbReference type="GO" id="GO:0016874">
    <property type="term" value="F:ligase activity"/>
    <property type="evidence" value="ECO:0007669"/>
    <property type="project" value="UniProtKB-KW"/>
</dbReference>
<sequence length="403" mass="46141">MSEQLTNREKRIPRVLFLAILFMQIPFIISYHVLENSSLLLPLLTGSYVGLVLMLFFTFYNGIKNYHLITIGFIVIQLLPLYVNSMKGIEINIQDYIGTVAKTLNFFLFFCLLFSVGVKKQQLSKFMKYIVWFALLACMYNFIIHFSEIINLRYITSGYELDLKSFFVNRNQFGAFLFISIVAHYYLVSGKKIQLYTIIIFFIQLSNLLLTMSRGAILASAVFFAILYVQHVKNIKVITVMIAIVMAVLVFFLSSEELVAFLTNNILRLDSGVAGRSEIWEMGLTILRENNIINGVGYFTGIDLAKAQGFQFDEFHSLYIDTLVSGGIIELIFLLSLMIYIVRRCLKQCYDRGYKKIYIASFLGILILGFFESLSFFTLGYVGTLLTVFYISIPILLGNMEAT</sequence>
<feature type="transmembrane region" description="Helical" evidence="5">
    <location>
        <begin position="318"/>
        <end position="342"/>
    </location>
</feature>
<dbReference type="InterPro" id="IPR007016">
    <property type="entry name" value="O-antigen_ligase-rel_domated"/>
</dbReference>
<dbReference type="Proteomes" id="UP001312865">
    <property type="component" value="Unassembled WGS sequence"/>
</dbReference>
<feature type="transmembrane region" description="Helical" evidence="5">
    <location>
        <begin position="377"/>
        <end position="397"/>
    </location>
</feature>
<evidence type="ECO:0000256" key="3">
    <source>
        <dbReference type="ARBA" id="ARBA00022989"/>
    </source>
</evidence>
<organism evidence="7 8">
    <name type="scientific">Bacillus spongiae</name>
    <dbReference type="NCBI Taxonomy" id="2683610"/>
    <lineage>
        <taxon>Bacteria</taxon>
        <taxon>Bacillati</taxon>
        <taxon>Bacillota</taxon>
        <taxon>Bacilli</taxon>
        <taxon>Bacillales</taxon>
        <taxon>Bacillaceae</taxon>
        <taxon>Bacillus</taxon>
    </lineage>
</organism>
<dbReference type="PANTHER" id="PTHR37422">
    <property type="entry name" value="TEICHURONIC ACID BIOSYNTHESIS PROTEIN TUAE"/>
    <property type="match status" value="1"/>
</dbReference>
<evidence type="ECO:0000259" key="6">
    <source>
        <dbReference type="Pfam" id="PF04932"/>
    </source>
</evidence>
<feature type="domain" description="O-antigen ligase-related" evidence="6">
    <location>
        <begin position="200"/>
        <end position="334"/>
    </location>
</feature>
<feature type="transmembrane region" description="Helical" evidence="5">
    <location>
        <begin position="66"/>
        <end position="84"/>
    </location>
</feature>
<feature type="transmembrane region" description="Helical" evidence="5">
    <location>
        <begin position="354"/>
        <end position="371"/>
    </location>
</feature>
<feature type="transmembrane region" description="Helical" evidence="5">
    <location>
        <begin position="216"/>
        <end position="232"/>
    </location>
</feature>
<feature type="transmembrane region" description="Helical" evidence="5">
    <location>
        <begin position="39"/>
        <end position="59"/>
    </location>
</feature>
<keyword evidence="8" id="KW-1185">Reference proteome</keyword>
<feature type="transmembrane region" description="Helical" evidence="5">
    <location>
        <begin position="96"/>
        <end position="117"/>
    </location>
</feature>
<evidence type="ECO:0000256" key="2">
    <source>
        <dbReference type="ARBA" id="ARBA00022692"/>
    </source>
</evidence>
<dbReference type="RefSeq" id="WP_336586982.1">
    <property type="nucleotide sequence ID" value="NZ_JBBAXC010000007.1"/>
</dbReference>
<evidence type="ECO:0000256" key="1">
    <source>
        <dbReference type="ARBA" id="ARBA00004141"/>
    </source>
</evidence>
<feature type="transmembrane region" description="Helical" evidence="5">
    <location>
        <begin position="193"/>
        <end position="210"/>
    </location>
</feature>
<accession>A0ABU8HDY3</accession>
<gene>
    <name evidence="7" type="ORF">WAK64_10025</name>
</gene>
<evidence type="ECO:0000256" key="5">
    <source>
        <dbReference type="SAM" id="Phobius"/>
    </source>
</evidence>
<comment type="subcellular location">
    <subcellularLocation>
        <location evidence="1">Membrane</location>
        <topology evidence="1">Multi-pass membrane protein</topology>
    </subcellularLocation>
</comment>
<dbReference type="EMBL" id="JBBAXC010000007">
    <property type="protein sequence ID" value="MEI5907393.1"/>
    <property type="molecule type" value="Genomic_DNA"/>
</dbReference>
<evidence type="ECO:0000313" key="7">
    <source>
        <dbReference type="EMBL" id="MEI5907393.1"/>
    </source>
</evidence>
<keyword evidence="7" id="KW-0436">Ligase</keyword>
<feature type="transmembrane region" description="Helical" evidence="5">
    <location>
        <begin position="170"/>
        <end position="188"/>
    </location>
</feature>